<reference evidence="5" key="2">
    <citation type="submission" date="2023-05" db="EMBL/GenBank/DDBJ databases">
        <authorList>
            <person name="Fouks B."/>
        </authorList>
    </citation>
    <scope>NUCLEOTIDE SEQUENCE</scope>
    <source>
        <strain evidence="5">Stay&amp;Tobe</strain>
        <tissue evidence="5">Testes</tissue>
    </source>
</reference>
<name>A0AAD8EF32_DIPPU</name>
<protein>
    <recommendedName>
        <fullName evidence="4">Large ribosomal subunit protein bL21m</fullName>
    </recommendedName>
</protein>
<dbReference type="SUPFAM" id="SSF141091">
    <property type="entry name" value="L21p-like"/>
    <property type="match status" value="1"/>
</dbReference>
<reference evidence="5" key="1">
    <citation type="journal article" date="2023" name="IScience">
        <title>Live-bearing cockroach genome reveals convergent evolutionary mechanisms linked to viviparity in insects and beyond.</title>
        <authorList>
            <person name="Fouks B."/>
            <person name="Harrison M.C."/>
            <person name="Mikhailova A.A."/>
            <person name="Marchal E."/>
            <person name="English S."/>
            <person name="Carruthers M."/>
            <person name="Jennings E.C."/>
            <person name="Chiamaka E.L."/>
            <person name="Frigard R.A."/>
            <person name="Pippel M."/>
            <person name="Attardo G.M."/>
            <person name="Benoit J.B."/>
            <person name="Bornberg-Bauer E."/>
            <person name="Tobe S.S."/>
        </authorList>
    </citation>
    <scope>NUCLEOTIDE SEQUENCE</scope>
    <source>
        <strain evidence="5">Stay&amp;Tobe</strain>
    </source>
</reference>
<dbReference type="EMBL" id="JASPKZ010005709">
    <property type="protein sequence ID" value="KAJ9588145.1"/>
    <property type="molecule type" value="Genomic_DNA"/>
</dbReference>
<comment type="similarity">
    <text evidence="1">Belongs to the bacterial ribosomal protein bL21 family.</text>
</comment>
<evidence type="ECO:0000313" key="6">
    <source>
        <dbReference type="Proteomes" id="UP001233999"/>
    </source>
</evidence>
<dbReference type="InterPro" id="IPR001787">
    <property type="entry name" value="Ribosomal_bL21"/>
</dbReference>
<keyword evidence="2" id="KW-0689">Ribosomal protein</keyword>
<comment type="caution">
    <text evidence="5">The sequence shown here is derived from an EMBL/GenBank/DDBJ whole genome shotgun (WGS) entry which is preliminary data.</text>
</comment>
<dbReference type="PANTHER" id="PTHR21349:SF0">
    <property type="entry name" value="LARGE RIBOSOMAL SUBUNIT PROTEIN BL21M"/>
    <property type="match status" value="1"/>
</dbReference>
<dbReference type="InterPro" id="IPR028909">
    <property type="entry name" value="bL21-like"/>
</dbReference>
<evidence type="ECO:0000256" key="1">
    <source>
        <dbReference type="ARBA" id="ARBA00008563"/>
    </source>
</evidence>
<dbReference type="NCBIfam" id="TIGR00061">
    <property type="entry name" value="L21"/>
    <property type="match status" value="1"/>
</dbReference>
<gene>
    <name evidence="5" type="ORF">L9F63_018503</name>
</gene>
<keyword evidence="6" id="KW-1185">Reference proteome</keyword>
<evidence type="ECO:0000256" key="3">
    <source>
        <dbReference type="ARBA" id="ARBA00023274"/>
    </source>
</evidence>
<dbReference type="GO" id="GO:0006412">
    <property type="term" value="P:translation"/>
    <property type="evidence" value="ECO:0007669"/>
    <property type="project" value="InterPro"/>
</dbReference>
<evidence type="ECO:0000256" key="2">
    <source>
        <dbReference type="ARBA" id="ARBA00022980"/>
    </source>
</evidence>
<proteinExistence type="inferred from homology"/>
<organism evidence="5 6">
    <name type="scientific">Diploptera punctata</name>
    <name type="common">Pacific beetle cockroach</name>
    <dbReference type="NCBI Taxonomy" id="6984"/>
    <lineage>
        <taxon>Eukaryota</taxon>
        <taxon>Metazoa</taxon>
        <taxon>Ecdysozoa</taxon>
        <taxon>Arthropoda</taxon>
        <taxon>Hexapoda</taxon>
        <taxon>Insecta</taxon>
        <taxon>Pterygota</taxon>
        <taxon>Neoptera</taxon>
        <taxon>Polyneoptera</taxon>
        <taxon>Dictyoptera</taxon>
        <taxon>Blattodea</taxon>
        <taxon>Blaberoidea</taxon>
        <taxon>Blaberidae</taxon>
        <taxon>Diplopterinae</taxon>
        <taxon>Diploptera</taxon>
    </lineage>
</organism>
<dbReference type="GO" id="GO:0003723">
    <property type="term" value="F:RNA binding"/>
    <property type="evidence" value="ECO:0007669"/>
    <property type="project" value="InterPro"/>
</dbReference>
<evidence type="ECO:0000313" key="5">
    <source>
        <dbReference type="EMBL" id="KAJ9588145.1"/>
    </source>
</evidence>
<dbReference type="GO" id="GO:0003735">
    <property type="term" value="F:structural constituent of ribosome"/>
    <property type="evidence" value="ECO:0007669"/>
    <property type="project" value="InterPro"/>
</dbReference>
<dbReference type="AlphaFoldDB" id="A0AAD8EF32"/>
<dbReference type="InterPro" id="IPR036164">
    <property type="entry name" value="bL21-like_sf"/>
</dbReference>
<accession>A0AAD8EF32</accession>
<dbReference type="Proteomes" id="UP001233999">
    <property type="component" value="Unassembled WGS sequence"/>
</dbReference>
<dbReference type="PANTHER" id="PTHR21349">
    <property type="entry name" value="50S RIBOSOMAL PROTEIN L21"/>
    <property type="match status" value="1"/>
</dbReference>
<dbReference type="GO" id="GO:0005762">
    <property type="term" value="C:mitochondrial large ribosomal subunit"/>
    <property type="evidence" value="ECO:0007669"/>
    <property type="project" value="TreeGrafter"/>
</dbReference>
<dbReference type="Pfam" id="PF00829">
    <property type="entry name" value="Ribosomal_L21p"/>
    <property type="match status" value="1"/>
</dbReference>
<evidence type="ECO:0000256" key="4">
    <source>
        <dbReference type="ARBA" id="ARBA00044129"/>
    </source>
</evidence>
<keyword evidence="3" id="KW-0687">Ribonucleoprotein</keyword>
<sequence length="209" mass="23581">MASICNQIGKLLLPNSSVLLRHTNNVLNIQGSIKYVPQWTCARFQSELKTQKMIEFASVTKEDLNLSKEIVANVNKQLSEKQEGRLFAVVHISGKQFKVTTEDLVIIQGHWAPQIGDRLKLEKVLLVGGTDFTLVGRPVLSTDLVTVTATVVEKTLSTIKTVFKKIPRKQNYRFNFTRTPFTTLRINTITVKPELDVKKDVEGLEGRIF</sequence>